<feature type="region of interest" description="Disordered" evidence="1">
    <location>
        <begin position="1"/>
        <end position="68"/>
    </location>
</feature>
<accession>A0A9D4M2D7</accession>
<reference evidence="2" key="2">
    <citation type="submission" date="2020-11" db="EMBL/GenBank/DDBJ databases">
        <authorList>
            <person name="McCartney M.A."/>
            <person name="Auch B."/>
            <person name="Kono T."/>
            <person name="Mallez S."/>
            <person name="Becker A."/>
            <person name="Gohl D.M."/>
            <person name="Silverstein K.A.T."/>
            <person name="Koren S."/>
            <person name="Bechman K.B."/>
            <person name="Herman A."/>
            <person name="Abrahante J.E."/>
            <person name="Garbe J."/>
        </authorList>
    </citation>
    <scope>NUCLEOTIDE SEQUENCE</scope>
    <source>
        <strain evidence="2">Duluth1</strain>
        <tissue evidence="2">Whole animal</tissue>
    </source>
</reference>
<reference evidence="2" key="1">
    <citation type="journal article" date="2019" name="bioRxiv">
        <title>The Genome of the Zebra Mussel, Dreissena polymorpha: A Resource for Invasive Species Research.</title>
        <authorList>
            <person name="McCartney M.A."/>
            <person name="Auch B."/>
            <person name="Kono T."/>
            <person name="Mallez S."/>
            <person name="Zhang Y."/>
            <person name="Obille A."/>
            <person name="Becker A."/>
            <person name="Abrahante J.E."/>
            <person name="Garbe J."/>
            <person name="Badalamenti J.P."/>
            <person name="Herman A."/>
            <person name="Mangelson H."/>
            <person name="Liachko I."/>
            <person name="Sullivan S."/>
            <person name="Sone E.D."/>
            <person name="Koren S."/>
            <person name="Silverstein K.A.T."/>
            <person name="Beckman K.B."/>
            <person name="Gohl D.M."/>
        </authorList>
    </citation>
    <scope>NUCLEOTIDE SEQUENCE</scope>
    <source>
        <strain evidence="2">Duluth1</strain>
        <tissue evidence="2">Whole animal</tissue>
    </source>
</reference>
<keyword evidence="3" id="KW-1185">Reference proteome</keyword>
<sequence length="68" mass="7276">MKAGSVLAEPRQSPGIPSLRRHGAIPASDTGRASATPRFNSGHRRKWPDGAPVNANGVPAERRFTYVP</sequence>
<dbReference type="EMBL" id="JAIWYP010000002">
    <property type="protein sequence ID" value="KAH3869587.1"/>
    <property type="molecule type" value="Genomic_DNA"/>
</dbReference>
<name>A0A9D4M2D7_DREPO</name>
<evidence type="ECO:0000313" key="3">
    <source>
        <dbReference type="Proteomes" id="UP000828390"/>
    </source>
</evidence>
<protein>
    <submittedName>
        <fullName evidence="2">Uncharacterized protein</fullName>
    </submittedName>
</protein>
<organism evidence="2 3">
    <name type="scientific">Dreissena polymorpha</name>
    <name type="common">Zebra mussel</name>
    <name type="synonym">Mytilus polymorpha</name>
    <dbReference type="NCBI Taxonomy" id="45954"/>
    <lineage>
        <taxon>Eukaryota</taxon>
        <taxon>Metazoa</taxon>
        <taxon>Spiralia</taxon>
        <taxon>Lophotrochozoa</taxon>
        <taxon>Mollusca</taxon>
        <taxon>Bivalvia</taxon>
        <taxon>Autobranchia</taxon>
        <taxon>Heteroconchia</taxon>
        <taxon>Euheterodonta</taxon>
        <taxon>Imparidentia</taxon>
        <taxon>Neoheterodontei</taxon>
        <taxon>Myida</taxon>
        <taxon>Dreissenoidea</taxon>
        <taxon>Dreissenidae</taxon>
        <taxon>Dreissena</taxon>
    </lineage>
</organism>
<gene>
    <name evidence="2" type="ORF">DPMN_032756</name>
</gene>
<evidence type="ECO:0000256" key="1">
    <source>
        <dbReference type="SAM" id="MobiDB-lite"/>
    </source>
</evidence>
<evidence type="ECO:0000313" key="2">
    <source>
        <dbReference type="EMBL" id="KAH3869587.1"/>
    </source>
</evidence>
<comment type="caution">
    <text evidence="2">The sequence shown here is derived from an EMBL/GenBank/DDBJ whole genome shotgun (WGS) entry which is preliminary data.</text>
</comment>
<dbReference type="AlphaFoldDB" id="A0A9D4M2D7"/>
<dbReference type="Proteomes" id="UP000828390">
    <property type="component" value="Unassembled WGS sequence"/>
</dbReference>
<proteinExistence type="predicted"/>